<comment type="caution">
    <text evidence="5">The sequence shown here is derived from an EMBL/GenBank/DDBJ whole genome shotgun (WGS) entry which is preliminary data.</text>
</comment>
<sequence>MNVKFAILAGTIALSLGAIAFFSSKETSYILLDASELAAHPAKYDGDELLRVRGFVKLGTVVREGKTAKFVLQLNDREVPVYFTGATLLPDAFKEGTRARVDGVWKNGTLVADRVEAKCASKYEAGYSDQEASAEEYESGSR</sequence>
<dbReference type="Gene3D" id="2.40.50.140">
    <property type="entry name" value="Nucleic acid-binding proteins"/>
    <property type="match status" value="1"/>
</dbReference>
<comment type="subcellular location">
    <subcellularLocation>
        <location evidence="1">Membrane</location>
    </subcellularLocation>
</comment>
<keyword evidence="3" id="KW-0201">Cytochrome c-type biogenesis</keyword>
<dbReference type="InterPro" id="IPR004329">
    <property type="entry name" value="CcmE"/>
</dbReference>
<dbReference type="SUPFAM" id="SSF82093">
    <property type="entry name" value="Heme chaperone CcmE"/>
    <property type="match status" value="1"/>
</dbReference>
<dbReference type="OrthoDB" id="337106at2"/>
<keyword evidence="6" id="KW-1185">Reference proteome</keyword>
<dbReference type="GO" id="GO:0017004">
    <property type="term" value="P:cytochrome complex assembly"/>
    <property type="evidence" value="ECO:0007669"/>
    <property type="project" value="UniProtKB-KW"/>
</dbReference>
<dbReference type="Pfam" id="PF03100">
    <property type="entry name" value="CcmE"/>
    <property type="match status" value="1"/>
</dbReference>
<dbReference type="InterPro" id="IPR012340">
    <property type="entry name" value="NA-bd_OB-fold"/>
</dbReference>
<dbReference type="GO" id="GO:0020037">
    <property type="term" value="F:heme binding"/>
    <property type="evidence" value="ECO:0007669"/>
    <property type="project" value="InterPro"/>
</dbReference>
<name>A0A4R9G4I0_9LEPT</name>
<evidence type="ECO:0000256" key="2">
    <source>
        <dbReference type="ARBA" id="ARBA00022617"/>
    </source>
</evidence>
<keyword evidence="2" id="KW-0479">Metal-binding</keyword>
<keyword evidence="4" id="KW-0472">Membrane</keyword>
<dbReference type="InterPro" id="IPR036127">
    <property type="entry name" value="CcmE-like_sf"/>
</dbReference>
<dbReference type="GO" id="GO:0017003">
    <property type="term" value="P:protein-heme linkage"/>
    <property type="evidence" value="ECO:0007669"/>
    <property type="project" value="InterPro"/>
</dbReference>
<gene>
    <name evidence="5" type="ORF">EHO60_15415</name>
</gene>
<evidence type="ECO:0000256" key="3">
    <source>
        <dbReference type="ARBA" id="ARBA00022748"/>
    </source>
</evidence>
<dbReference type="GO" id="GO:0005886">
    <property type="term" value="C:plasma membrane"/>
    <property type="evidence" value="ECO:0007669"/>
    <property type="project" value="InterPro"/>
</dbReference>
<dbReference type="EMBL" id="RQET01000013">
    <property type="protein sequence ID" value="TGK06426.1"/>
    <property type="molecule type" value="Genomic_DNA"/>
</dbReference>
<proteinExistence type="predicted"/>
<evidence type="ECO:0000313" key="5">
    <source>
        <dbReference type="EMBL" id="TGK06426.1"/>
    </source>
</evidence>
<dbReference type="AlphaFoldDB" id="A0A4R9G4I0"/>
<protein>
    <submittedName>
        <fullName evidence="5">Cytochrome c maturation protein CcmE</fullName>
    </submittedName>
</protein>
<evidence type="ECO:0000256" key="1">
    <source>
        <dbReference type="ARBA" id="ARBA00004370"/>
    </source>
</evidence>
<accession>A0A4R9G4I0</accession>
<reference evidence="5" key="1">
    <citation type="journal article" date="2019" name="PLoS Negl. Trop. Dis.">
        <title>Revisiting the worldwide diversity of Leptospira species in the environment.</title>
        <authorList>
            <person name="Vincent A.T."/>
            <person name="Schiettekatte O."/>
            <person name="Bourhy P."/>
            <person name="Veyrier F.J."/>
            <person name="Picardeau M."/>
        </authorList>
    </citation>
    <scope>NUCLEOTIDE SEQUENCE [LARGE SCALE GENOMIC DNA]</scope>
    <source>
        <strain evidence="5">SSW15</strain>
    </source>
</reference>
<keyword evidence="2" id="KW-0408">Iron</keyword>
<evidence type="ECO:0000256" key="4">
    <source>
        <dbReference type="ARBA" id="ARBA00023136"/>
    </source>
</evidence>
<evidence type="ECO:0000313" key="6">
    <source>
        <dbReference type="Proteomes" id="UP000298458"/>
    </source>
</evidence>
<dbReference type="Proteomes" id="UP000298458">
    <property type="component" value="Unassembled WGS sequence"/>
</dbReference>
<organism evidence="5 6">
    <name type="scientific">Leptospira fletcheri</name>
    <dbReference type="NCBI Taxonomy" id="2484981"/>
    <lineage>
        <taxon>Bacteria</taxon>
        <taxon>Pseudomonadati</taxon>
        <taxon>Spirochaetota</taxon>
        <taxon>Spirochaetia</taxon>
        <taxon>Leptospirales</taxon>
        <taxon>Leptospiraceae</taxon>
        <taxon>Leptospira</taxon>
    </lineage>
</organism>
<dbReference type="RefSeq" id="WP_135769107.1">
    <property type="nucleotide sequence ID" value="NZ_RQET01000013.1"/>
</dbReference>
<keyword evidence="2" id="KW-0349">Heme</keyword>